<dbReference type="Proteomes" id="UP001304461">
    <property type="component" value="Unassembled WGS sequence"/>
</dbReference>
<dbReference type="EMBL" id="JAYGHX010000008">
    <property type="protein sequence ID" value="MEA5392173.1"/>
    <property type="molecule type" value="Genomic_DNA"/>
</dbReference>
<reference evidence="2 3" key="1">
    <citation type="submission" date="2023-12" db="EMBL/GenBank/DDBJ databases">
        <title>Baltic Sea Cyanobacteria.</title>
        <authorList>
            <person name="Delbaje E."/>
            <person name="Fewer D.P."/>
            <person name="Shishido T.K."/>
        </authorList>
    </citation>
    <scope>NUCLEOTIDE SEQUENCE [LARGE SCALE GENOMIC DNA]</scope>
    <source>
        <strain evidence="2 3">UHCC 0139</strain>
    </source>
</reference>
<comment type="caution">
    <text evidence="2">The sequence shown here is derived from an EMBL/GenBank/DDBJ whole genome shotgun (WGS) entry which is preliminary data.</text>
</comment>
<organism evidence="2 3">
    <name type="scientific">Cyanobium gracile UHCC 0139</name>
    <dbReference type="NCBI Taxonomy" id="3110308"/>
    <lineage>
        <taxon>Bacteria</taxon>
        <taxon>Bacillati</taxon>
        <taxon>Cyanobacteriota</taxon>
        <taxon>Cyanophyceae</taxon>
        <taxon>Synechococcales</taxon>
        <taxon>Prochlorococcaceae</taxon>
        <taxon>Cyanobium</taxon>
    </lineage>
</organism>
<sequence length="76" mass="8357">MSIPMIDLPFLAQLLVALFVVATLDGPPPVEPAQELPPREPEPPEPLPGGWSAETDLHAQRLLRLEKRRDTVASQP</sequence>
<name>A0ABU5RWU1_9CYAN</name>
<gene>
    <name evidence="2" type="ORF">VB738_12985</name>
</gene>
<proteinExistence type="predicted"/>
<protein>
    <submittedName>
        <fullName evidence="2">Uncharacterized protein</fullName>
    </submittedName>
</protein>
<evidence type="ECO:0000313" key="2">
    <source>
        <dbReference type="EMBL" id="MEA5392173.1"/>
    </source>
</evidence>
<accession>A0ABU5RWU1</accession>
<dbReference type="RefSeq" id="WP_323306138.1">
    <property type="nucleotide sequence ID" value="NZ_JAYGHX010000008.1"/>
</dbReference>
<evidence type="ECO:0000313" key="3">
    <source>
        <dbReference type="Proteomes" id="UP001304461"/>
    </source>
</evidence>
<feature type="region of interest" description="Disordered" evidence="1">
    <location>
        <begin position="27"/>
        <end position="53"/>
    </location>
</feature>
<evidence type="ECO:0000256" key="1">
    <source>
        <dbReference type="SAM" id="MobiDB-lite"/>
    </source>
</evidence>
<keyword evidence="3" id="KW-1185">Reference proteome</keyword>